<evidence type="ECO:0000259" key="8">
    <source>
        <dbReference type="Pfam" id="PF01699"/>
    </source>
</evidence>
<evidence type="ECO:0000256" key="4">
    <source>
        <dbReference type="ARBA" id="ARBA00022692"/>
    </source>
</evidence>
<protein>
    <recommendedName>
        <fullName evidence="8">Sodium/calcium exchanger membrane region domain-containing protein</fullName>
    </recommendedName>
</protein>
<evidence type="ECO:0000256" key="2">
    <source>
        <dbReference type="ARBA" id="ARBA00008170"/>
    </source>
</evidence>
<dbReference type="PANTHER" id="PTHR12266">
    <property type="entry name" value="NA+/CA2+ K+ INDEPENDENT EXCHANGER"/>
    <property type="match status" value="1"/>
</dbReference>
<evidence type="ECO:0000313" key="9">
    <source>
        <dbReference type="EMBL" id="KAH3679296.1"/>
    </source>
</evidence>
<feature type="transmembrane region" description="Helical" evidence="7">
    <location>
        <begin position="578"/>
        <end position="596"/>
    </location>
</feature>
<dbReference type="GO" id="GO:0016020">
    <property type="term" value="C:membrane"/>
    <property type="evidence" value="ECO:0007669"/>
    <property type="project" value="UniProtKB-SubCell"/>
</dbReference>
<keyword evidence="10" id="KW-1185">Reference proteome</keyword>
<name>A0A9P8TI78_9ASCO</name>
<dbReference type="EMBL" id="JAEUBF010000325">
    <property type="protein sequence ID" value="KAH3679296.1"/>
    <property type="molecule type" value="Genomic_DNA"/>
</dbReference>
<keyword evidence="6 7" id="KW-0472">Membrane</keyword>
<dbReference type="OrthoDB" id="407410at2759"/>
<dbReference type="Pfam" id="PF01699">
    <property type="entry name" value="Na_Ca_ex"/>
    <property type="match status" value="2"/>
</dbReference>
<gene>
    <name evidence="9" type="ORF">WICMUC_001120</name>
</gene>
<accession>A0A9P8TI78</accession>
<feature type="transmembrane region" description="Helical" evidence="7">
    <location>
        <begin position="602"/>
        <end position="620"/>
    </location>
</feature>
<dbReference type="InterPro" id="IPR044880">
    <property type="entry name" value="NCX_ion-bd_dom_sf"/>
</dbReference>
<dbReference type="AlphaFoldDB" id="A0A9P8TI78"/>
<proteinExistence type="inferred from homology"/>
<feature type="transmembrane region" description="Helical" evidence="7">
    <location>
        <begin position="145"/>
        <end position="167"/>
    </location>
</feature>
<sequence length="624" mass="70788">MRSSLSLFLTRHLKPVLLFVFFSPLLLLFLIHLTQVSQSFNFHDLIPHFGHKDYCEISKLNKNSTDDAICRFFREDCDSWLFSLSRLYFCPNSMVDNELLKRAIINLGIIISLFFIFISFGVVTSNHLYPNLESFSKLLHISKKLSGLILLAIGNATPDLSSLFNALSSDSSALALGELIGSCNFILGFIIGSMGIFKPFKVNKYEFIKDFCVLSFLTVISLYFLYDQNLSKSECLVLLMLYLGYIMNSIRTNNDQLKEIEDSLSTQVSSTAELAAPPIIAITDEEYGIIPDHIPTYGSVSPDISSTNTSELTLFNRYKYSRLERALSNMDVVSIPYLLSEDNLYEENIDDELSLEVNWTIIFKYMSDPKFIKFPVLWKIPVLFPFNLIIPVYPVYLLEDDDRYILYEELRKYKVWLFHIQTIITPLIFCAFYQVSEFPILILIISITFVTISFLFLRKFLFFIIPLTGFITAVLTISLLSSVLIMLLKNLGVILRISESLLGLTILSLGNSIGDLISNLTLNQLGLSIIGINACFGSVLLYFGVGIGLNGLLIMIFNTKSLKHIKLDIDSSFRISGIGLVIILGFYLIAIPLNGYYIDKKIGITTVLIWGIIFISDIYMELNF</sequence>
<feature type="transmembrane region" description="Helical" evidence="7">
    <location>
        <begin position="173"/>
        <end position="195"/>
    </location>
</feature>
<dbReference type="PANTHER" id="PTHR12266:SF0">
    <property type="entry name" value="MITOCHONDRIAL SODIUM_CALCIUM EXCHANGER PROTEIN"/>
    <property type="match status" value="1"/>
</dbReference>
<dbReference type="Proteomes" id="UP000769528">
    <property type="component" value="Unassembled WGS sequence"/>
</dbReference>
<evidence type="ECO:0000256" key="7">
    <source>
        <dbReference type="SAM" id="Phobius"/>
    </source>
</evidence>
<comment type="similarity">
    <text evidence="2">Belongs to the Ca(2+):cation antiporter (CaCA) (TC 2.A.19) family.</text>
</comment>
<feature type="transmembrane region" description="Helical" evidence="7">
    <location>
        <begin position="231"/>
        <end position="248"/>
    </location>
</feature>
<evidence type="ECO:0000256" key="3">
    <source>
        <dbReference type="ARBA" id="ARBA00022448"/>
    </source>
</evidence>
<reference evidence="9" key="2">
    <citation type="submission" date="2021-01" db="EMBL/GenBank/DDBJ databases">
        <authorList>
            <person name="Schikora-Tamarit M.A."/>
        </authorList>
    </citation>
    <scope>NUCLEOTIDE SEQUENCE</scope>
    <source>
        <strain evidence="9">CBS6341</strain>
    </source>
</reference>
<dbReference type="InterPro" id="IPR051359">
    <property type="entry name" value="CaCA_antiporter"/>
</dbReference>
<dbReference type="Gene3D" id="1.20.1420.30">
    <property type="entry name" value="NCX, central ion-binding region"/>
    <property type="match status" value="2"/>
</dbReference>
<keyword evidence="5 7" id="KW-1133">Transmembrane helix</keyword>
<evidence type="ECO:0000256" key="5">
    <source>
        <dbReference type="ARBA" id="ARBA00022989"/>
    </source>
</evidence>
<dbReference type="InterPro" id="IPR004837">
    <property type="entry name" value="NaCa_Exmemb"/>
</dbReference>
<dbReference type="GO" id="GO:0006874">
    <property type="term" value="P:intracellular calcium ion homeostasis"/>
    <property type="evidence" value="ECO:0007669"/>
    <property type="project" value="TreeGrafter"/>
</dbReference>
<evidence type="ECO:0000313" key="10">
    <source>
        <dbReference type="Proteomes" id="UP000769528"/>
    </source>
</evidence>
<feature type="transmembrane region" description="Helical" evidence="7">
    <location>
        <begin position="463"/>
        <end position="488"/>
    </location>
</feature>
<comment type="subcellular location">
    <subcellularLocation>
        <location evidence="1">Membrane</location>
        <topology evidence="1">Multi-pass membrane protein</topology>
    </subcellularLocation>
</comment>
<keyword evidence="4 7" id="KW-0812">Transmembrane</keyword>
<feature type="transmembrane region" description="Helical" evidence="7">
    <location>
        <begin position="207"/>
        <end position="225"/>
    </location>
</feature>
<evidence type="ECO:0000256" key="1">
    <source>
        <dbReference type="ARBA" id="ARBA00004141"/>
    </source>
</evidence>
<comment type="caution">
    <text evidence="9">The sequence shown here is derived from an EMBL/GenBank/DDBJ whole genome shotgun (WGS) entry which is preliminary data.</text>
</comment>
<reference evidence="9" key="1">
    <citation type="journal article" date="2021" name="Open Biol.">
        <title>Shared evolutionary footprints suggest mitochondrial oxidative damage underlies multiple complex I losses in fungi.</title>
        <authorList>
            <person name="Schikora-Tamarit M.A."/>
            <person name="Marcet-Houben M."/>
            <person name="Nosek J."/>
            <person name="Gabaldon T."/>
        </authorList>
    </citation>
    <scope>NUCLEOTIDE SEQUENCE</scope>
    <source>
        <strain evidence="9">CBS6341</strain>
    </source>
</reference>
<dbReference type="GO" id="GO:0008324">
    <property type="term" value="F:monoatomic cation transmembrane transporter activity"/>
    <property type="evidence" value="ECO:0007669"/>
    <property type="project" value="TreeGrafter"/>
</dbReference>
<feature type="transmembrane region" description="Helical" evidence="7">
    <location>
        <begin position="416"/>
        <end position="433"/>
    </location>
</feature>
<feature type="transmembrane region" description="Helical" evidence="7">
    <location>
        <begin position="529"/>
        <end position="557"/>
    </location>
</feature>
<feature type="domain" description="Sodium/calcium exchanger membrane region" evidence="8">
    <location>
        <begin position="467"/>
        <end position="613"/>
    </location>
</feature>
<feature type="transmembrane region" description="Helical" evidence="7">
    <location>
        <begin position="440"/>
        <end position="457"/>
    </location>
</feature>
<feature type="transmembrane region" description="Helical" evidence="7">
    <location>
        <begin position="500"/>
        <end position="517"/>
    </location>
</feature>
<feature type="domain" description="Sodium/calcium exchanger membrane region" evidence="8">
    <location>
        <begin position="111"/>
        <end position="249"/>
    </location>
</feature>
<feature type="transmembrane region" description="Helical" evidence="7">
    <location>
        <begin position="103"/>
        <end position="124"/>
    </location>
</feature>
<evidence type="ECO:0000256" key="6">
    <source>
        <dbReference type="ARBA" id="ARBA00023136"/>
    </source>
</evidence>
<feature type="transmembrane region" description="Helical" evidence="7">
    <location>
        <begin position="376"/>
        <end position="396"/>
    </location>
</feature>
<organism evidence="9 10">
    <name type="scientific">Wickerhamomyces mucosus</name>
    <dbReference type="NCBI Taxonomy" id="1378264"/>
    <lineage>
        <taxon>Eukaryota</taxon>
        <taxon>Fungi</taxon>
        <taxon>Dikarya</taxon>
        <taxon>Ascomycota</taxon>
        <taxon>Saccharomycotina</taxon>
        <taxon>Saccharomycetes</taxon>
        <taxon>Phaffomycetales</taxon>
        <taxon>Wickerhamomycetaceae</taxon>
        <taxon>Wickerhamomyces</taxon>
    </lineage>
</organism>
<keyword evidence="3" id="KW-0813">Transport</keyword>